<comment type="catalytic activity">
    <reaction evidence="1 14">
        <text>[HPr protein]-L-serine + ATP = [HPr protein]-O-phospho-L-serine + ADP + H(+)</text>
        <dbReference type="Rhea" id="RHEA:46600"/>
        <dbReference type="Rhea" id="RHEA-COMP:11602"/>
        <dbReference type="Rhea" id="RHEA-COMP:11603"/>
        <dbReference type="ChEBI" id="CHEBI:15378"/>
        <dbReference type="ChEBI" id="CHEBI:29999"/>
        <dbReference type="ChEBI" id="CHEBI:30616"/>
        <dbReference type="ChEBI" id="CHEBI:83421"/>
        <dbReference type="ChEBI" id="CHEBI:456216"/>
    </reaction>
</comment>
<evidence type="ECO:0000256" key="10">
    <source>
        <dbReference type="ARBA" id="ARBA00022840"/>
    </source>
</evidence>
<keyword evidence="8 14" id="KW-0547">Nucleotide-binding</keyword>
<keyword evidence="12 14" id="KW-0511">Multifunctional enzyme</keyword>
<dbReference type="EMBL" id="AP018558">
    <property type="protein sequence ID" value="BBD76414.1"/>
    <property type="molecule type" value="Genomic_DNA"/>
</dbReference>
<comment type="catalytic activity">
    <reaction evidence="13 14">
        <text>[HPr protein]-O-phospho-L-serine + phosphate + H(+) = [HPr protein]-L-serine + diphosphate</text>
        <dbReference type="Rhea" id="RHEA:46604"/>
        <dbReference type="Rhea" id="RHEA-COMP:11602"/>
        <dbReference type="Rhea" id="RHEA-COMP:11603"/>
        <dbReference type="ChEBI" id="CHEBI:15378"/>
        <dbReference type="ChEBI" id="CHEBI:29999"/>
        <dbReference type="ChEBI" id="CHEBI:33019"/>
        <dbReference type="ChEBI" id="CHEBI:43474"/>
        <dbReference type="ChEBI" id="CHEBI:83421"/>
    </reaction>
</comment>
<dbReference type="GO" id="GO:0004674">
    <property type="term" value="F:protein serine/threonine kinase activity"/>
    <property type="evidence" value="ECO:0007669"/>
    <property type="project" value="UniProtKB-KW"/>
</dbReference>
<evidence type="ECO:0000256" key="4">
    <source>
        <dbReference type="ARBA" id="ARBA00011643"/>
    </source>
</evidence>
<feature type="active site" evidence="14">
    <location>
        <position position="248"/>
    </location>
</feature>
<sequence length="321" mass="35440">MAVRETTVAALVAALAEPLALVHRCGDLTRTVRVTDTHIWPADLVGHLNLIHPERLQVVGSAELAWSAKQPNEKIRYVLSEITAARPPAIIVADGSTVPHVLEELCCRYDIALLTSPRPAAEVIDRFRLKIARMLAERTILHGVLMDVLGVGVLITGEAGTGKSELALELVTRGHGLVADDAVEVARISPYELEGRCPELLQNYLEVRGLGLLDIRTIFGETAVRRKMRLRLITHLKRLSPETTPLPRLQMEEENQEILGVAVPRVTLPVAPGRNMAVLLEAAVRNFVLKLRGIDSTQEFLARHEKLLEQEARRCLTPPTT</sequence>
<reference evidence="17 18" key="1">
    <citation type="submission" date="2018-04" db="EMBL/GenBank/DDBJ databases">
        <title>Complete genome sequence of Hydrogenophilus thermoluteolus TH-1.</title>
        <authorList>
            <person name="Arai H."/>
        </authorList>
    </citation>
    <scope>NUCLEOTIDE SEQUENCE [LARGE SCALE GENOMIC DNA]</scope>
    <source>
        <strain evidence="17 18">TH-1</strain>
    </source>
</reference>
<keyword evidence="10 14" id="KW-0067">ATP-binding</keyword>
<dbReference type="InterPro" id="IPR027417">
    <property type="entry name" value="P-loop_NTPase"/>
</dbReference>
<dbReference type="InterPro" id="IPR011126">
    <property type="entry name" value="Hpr_kin/Pase_Hpr_N"/>
</dbReference>
<dbReference type="GO" id="GO:0000155">
    <property type="term" value="F:phosphorelay sensor kinase activity"/>
    <property type="evidence" value="ECO:0007669"/>
    <property type="project" value="InterPro"/>
</dbReference>
<evidence type="ECO:0000259" key="15">
    <source>
        <dbReference type="Pfam" id="PF02603"/>
    </source>
</evidence>
<feature type="active site" evidence="14">
    <location>
        <position position="142"/>
    </location>
</feature>
<comment type="miscellaneous">
    <text evidence="14">Both phosphorylation and phosphorolysis are carried out by the same active site and suggest a common mechanism for both reactions.</text>
</comment>
<dbReference type="PANTHER" id="PTHR30305:SF1">
    <property type="entry name" value="HPR KINASE_PHOSPHORYLASE"/>
    <property type="match status" value="1"/>
</dbReference>
<evidence type="ECO:0000256" key="12">
    <source>
        <dbReference type="ARBA" id="ARBA00023268"/>
    </source>
</evidence>
<evidence type="ECO:0000256" key="3">
    <source>
        <dbReference type="ARBA" id="ARBA00006883"/>
    </source>
</evidence>
<evidence type="ECO:0000256" key="14">
    <source>
        <dbReference type="HAMAP-Rule" id="MF_01249"/>
    </source>
</evidence>
<evidence type="ECO:0000256" key="7">
    <source>
        <dbReference type="ARBA" id="ARBA00022723"/>
    </source>
</evidence>
<dbReference type="Gene3D" id="3.40.50.300">
    <property type="entry name" value="P-loop containing nucleotide triphosphate hydrolases"/>
    <property type="match status" value="1"/>
</dbReference>
<feature type="region of interest" description="Important for the catalytic mechanism of dephosphorylation" evidence="14">
    <location>
        <begin position="269"/>
        <end position="274"/>
    </location>
</feature>
<comment type="function">
    <text evidence="14">Catalyzes the ATP- as well as the pyrophosphate-dependent phosphorylation of a specific serine residue in HPr, a phosphocarrier protein of the phosphoenolpyruvate-dependent sugar phosphotransferase system (PTS). HprK/P also catalyzes the pyrophosphate-producing, inorganic phosphate-dependent dephosphorylation (phosphorolysis) of seryl-phosphorylated HPr (P-Ser-HPr).</text>
</comment>
<evidence type="ECO:0000256" key="5">
    <source>
        <dbReference type="ARBA" id="ARBA00022527"/>
    </source>
</evidence>
<dbReference type="GO" id="GO:0005524">
    <property type="term" value="F:ATP binding"/>
    <property type="evidence" value="ECO:0007669"/>
    <property type="project" value="UniProtKB-UniRule"/>
</dbReference>
<comment type="subunit">
    <text evidence="4 14">Homohexamer.</text>
</comment>
<comment type="domain">
    <text evidence="14">The Walker A ATP-binding motif also binds Pi and PPi.</text>
</comment>
<dbReference type="EC" id="2.7.4.-" evidence="14"/>
<keyword evidence="11 14" id="KW-0460">Magnesium</keyword>
<dbReference type="NCBIfam" id="TIGR00679">
    <property type="entry name" value="hpr-ser"/>
    <property type="match status" value="1"/>
</dbReference>
<dbReference type="EC" id="2.7.11.-" evidence="14"/>
<dbReference type="GO" id="GO:0000287">
    <property type="term" value="F:magnesium ion binding"/>
    <property type="evidence" value="ECO:0007669"/>
    <property type="project" value="UniProtKB-UniRule"/>
</dbReference>
<feature type="domain" description="HPr(Ser) kinase/phosphorylase N-terminal" evidence="15">
    <location>
        <begin position="8"/>
        <end position="127"/>
    </location>
</feature>
<dbReference type="SUPFAM" id="SSF53795">
    <property type="entry name" value="PEP carboxykinase-like"/>
    <property type="match status" value="1"/>
</dbReference>
<dbReference type="Pfam" id="PF07475">
    <property type="entry name" value="Hpr_kinase_C"/>
    <property type="match status" value="1"/>
</dbReference>
<comment type="similarity">
    <text evidence="3 14">Belongs to the HPrK/P family.</text>
</comment>
<dbReference type="Gene3D" id="3.40.1390.20">
    <property type="entry name" value="HprK N-terminal domain-like"/>
    <property type="match status" value="1"/>
</dbReference>
<feature type="active site" evidence="14">
    <location>
        <position position="163"/>
    </location>
</feature>
<evidence type="ECO:0000256" key="6">
    <source>
        <dbReference type="ARBA" id="ARBA00022679"/>
    </source>
</evidence>
<dbReference type="GO" id="GO:0006109">
    <property type="term" value="P:regulation of carbohydrate metabolic process"/>
    <property type="evidence" value="ECO:0007669"/>
    <property type="project" value="UniProtKB-UniRule"/>
</dbReference>
<keyword evidence="18" id="KW-1185">Reference proteome</keyword>
<dbReference type="SUPFAM" id="SSF75138">
    <property type="entry name" value="HprK N-terminal domain-like"/>
    <property type="match status" value="1"/>
</dbReference>
<name>A0A2Z6DVE9_HYDTE</name>
<organism evidence="17 18">
    <name type="scientific">Hydrogenophilus thermoluteolus</name>
    <name type="common">Pseudomonas hydrogenothermophila</name>
    <dbReference type="NCBI Taxonomy" id="297"/>
    <lineage>
        <taxon>Bacteria</taxon>
        <taxon>Pseudomonadati</taxon>
        <taxon>Pseudomonadota</taxon>
        <taxon>Hydrogenophilia</taxon>
        <taxon>Hydrogenophilales</taxon>
        <taxon>Hydrogenophilaceae</taxon>
        <taxon>Hydrogenophilus</taxon>
    </lineage>
</organism>
<dbReference type="KEGG" id="htl:HPTL_0144"/>
<feature type="region of interest" description="Important for the catalytic mechanism of both phosphorylation and dephosphorylation" evidence="14">
    <location>
        <begin position="205"/>
        <end position="214"/>
    </location>
</feature>
<evidence type="ECO:0000256" key="11">
    <source>
        <dbReference type="ARBA" id="ARBA00022842"/>
    </source>
</evidence>
<keyword evidence="9 14" id="KW-0418">Kinase</keyword>
<evidence type="ECO:0000256" key="1">
    <source>
        <dbReference type="ARBA" id="ARBA00001120"/>
    </source>
</evidence>
<dbReference type="FunFam" id="3.40.50.300:FF:000174">
    <property type="entry name" value="HPr kinase/phosphorylase"/>
    <property type="match status" value="1"/>
</dbReference>
<keyword evidence="6 14" id="KW-0808">Transferase</keyword>
<comment type="cofactor">
    <cofactor evidence="2 14">
        <name>Mg(2+)</name>
        <dbReference type="ChEBI" id="CHEBI:18420"/>
    </cofactor>
</comment>
<dbReference type="GO" id="GO:0004712">
    <property type="term" value="F:protein serine/threonine/tyrosine kinase activity"/>
    <property type="evidence" value="ECO:0007669"/>
    <property type="project" value="UniProtKB-UniRule"/>
</dbReference>
<evidence type="ECO:0000313" key="18">
    <source>
        <dbReference type="Proteomes" id="UP000262004"/>
    </source>
</evidence>
<gene>
    <name evidence="14" type="primary">hprK</name>
    <name evidence="17" type="ORF">HPTL_0144</name>
</gene>
<dbReference type="InterPro" id="IPR028979">
    <property type="entry name" value="Ser_kin/Pase_Hpr-like_N_sf"/>
</dbReference>
<dbReference type="InterPro" id="IPR011104">
    <property type="entry name" value="Hpr_kin/Pase_C"/>
</dbReference>
<dbReference type="CDD" id="cd01918">
    <property type="entry name" value="HprK_C"/>
    <property type="match status" value="1"/>
</dbReference>
<feature type="domain" description="HPr kinase/phosphorylase C-terminal" evidence="16">
    <location>
        <begin position="134"/>
        <end position="303"/>
    </location>
</feature>
<proteinExistence type="inferred from homology"/>
<dbReference type="PANTHER" id="PTHR30305">
    <property type="entry name" value="PROTEIN YJDM-RELATED"/>
    <property type="match status" value="1"/>
</dbReference>
<dbReference type="HAMAP" id="MF_01249">
    <property type="entry name" value="HPr_kinase"/>
    <property type="match status" value="1"/>
</dbReference>
<feature type="active site" description="Proton acceptor; for phosphorylation activity. Proton donor; for dephosphorylation activity" evidence="14">
    <location>
        <position position="181"/>
    </location>
</feature>
<feature type="binding site" evidence="14">
    <location>
        <position position="164"/>
    </location>
    <ligand>
        <name>Mg(2+)</name>
        <dbReference type="ChEBI" id="CHEBI:18420"/>
    </ligand>
</feature>
<dbReference type="InterPro" id="IPR003755">
    <property type="entry name" value="HPr(Ser)_kin/Pase"/>
</dbReference>
<evidence type="ECO:0000256" key="9">
    <source>
        <dbReference type="ARBA" id="ARBA00022777"/>
    </source>
</evidence>
<evidence type="ECO:0000256" key="8">
    <source>
        <dbReference type="ARBA" id="ARBA00022741"/>
    </source>
</evidence>
<dbReference type="Pfam" id="PF02603">
    <property type="entry name" value="Hpr_kinase_N"/>
    <property type="match status" value="1"/>
</dbReference>
<accession>A0A2Z6DVE9</accession>
<dbReference type="AlphaFoldDB" id="A0A2Z6DVE9"/>
<feature type="binding site" evidence="14">
    <location>
        <begin position="157"/>
        <end position="164"/>
    </location>
    <ligand>
        <name>ATP</name>
        <dbReference type="ChEBI" id="CHEBI:30616"/>
    </ligand>
</feature>
<protein>
    <recommendedName>
        <fullName evidence="14">HPr kinase/phosphorylase</fullName>
        <shortName evidence="14">HPrK/P</shortName>
        <ecNumber evidence="14">2.7.11.-</ecNumber>
        <ecNumber evidence="14">2.7.4.-</ecNumber>
    </recommendedName>
    <alternativeName>
        <fullName evidence="14">HPr(Ser) kinase/phosphorylase</fullName>
    </alternativeName>
</protein>
<keyword evidence="5 14" id="KW-0723">Serine/threonine-protein kinase</keyword>
<evidence type="ECO:0000256" key="13">
    <source>
        <dbReference type="ARBA" id="ARBA00047657"/>
    </source>
</evidence>
<evidence type="ECO:0000313" key="17">
    <source>
        <dbReference type="EMBL" id="BBD76414.1"/>
    </source>
</evidence>
<evidence type="ECO:0000259" key="16">
    <source>
        <dbReference type="Pfam" id="PF07475"/>
    </source>
</evidence>
<keyword evidence="7 14" id="KW-0479">Metal-binding</keyword>
<evidence type="ECO:0000256" key="2">
    <source>
        <dbReference type="ARBA" id="ARBA00001946"/>
    </source>
</evidence>
<dbReference type="Proteomes" id="UP000262004">
    <property type="component" value="Chromosome"/>
</dbReference>
<feature type="binding site" evidence="14">
    <location>
        <position position="206"/>
    </location>
    <ligand>
        <name>Mg(2+)</name>
        <dbReference type="ChEBI" id="CHEBI:18420"/>
    </ligand>
</feature>